<organism evidence="2 3">
    <name type="scientific">Puccinia striiformis f. sp. tritici PST-78</name>
    <dbReference type="NCBI Taxonomy" id="1165861"/>
    <lineage>
        <taxon>Eukaryota</taxon>
        <taxon>Fungi</taxon>
        <taxon>Dikarya</taxon>
        <taxon>Basidiomycota</taxon>
        <taxon>Pucciniomycotina</taxon>
        <taxon>Pucciniomycetes</taxon>
        <taxon>Pucciniales</taxon>
        <taxon>Pucciniaceae</taxon>
        <taxon>Puccinia</taxon>
    </lineage>
</organism>
<feature type="region of interest" description="Disordered" evidence="1">
    <location>
        <begin position="114"/>
        <end position="136"/>
    </location>
</feature>
<sequence>MLFAGRVFLTLPGDELTRLVRLPSWDLNLPPVEEEFLDSLQPSSPSQLPGSSSTQLPDQVKSSPFVSKRILFSQGFYRSRKRTKYAHISDNDHNTSSPQVQRYRFLDQERKAFLDGSPSRDAEKLPSNGDSATEQDKQPMVTVMPQFNSVSQGDGLPKTPTELFSLYNWDYVKENPEKYTDRPHENTSPNHQQDLFRTLRLWTHEINSDEFFSVEKKDAIRFMTEYKALRWRCLYPAVEDHDVARVLDARSTELMYLILRMANNKLEIETYPAFKKTIAHFTQRLHSKKRVISKKKYKKTKNVSDAKIETIISYISDVNKIAPFLILISMSFFRQHDREILTSDAINNILTFMGDLWIKIANCQAPVNKRQYPWAKQNFILLSLRNAEETDFNFIYKNKNLYQMAWNFAEYWLQANGKSLHFTRYQYTIFKELINKLLYNSNRDTLDPRIKARLLIVEDKRVKSEQRQMNNGKFKKPKSRRQNPKKSNPKKSNPKKSNPSNEI</sequence>
<feature type="region of interest" description="Disordered" evidence="1">
    <location>
        <begin position="462"/>
        <end position="503"/>
    </location>
</feature>
<keyword evidence="3" id="KW-1185">Reference proteome</keyword>
<dbReference type="Proteomes" id="UP000054564">
    <property type="component" value="Unassembled WGS sequence"/>
</dbReference>
<feature type="compositionally biased region" description="Low complexity" evidence="1">
    <location>
        <begin position="39"/>
        <end position="57"/>
    </location>
</feature>
<gene>
    <name evidence="2" type="ORF">PSTG_02352</name>
</gene>
<dbReference type="AlphaFoldDB" id="A0A0L0VYZ2"/>
<evidence type="ECO:0000256" key="1">
    <source>
        <dbReference type="SAM" id="MobiDB-lite"/>
    </source>
</evidence>
<protein>
    <submittedName>
        <fullName evidence="2">Uncharacterized protein</fullName>
    </submittedName>
</protein>
<accession>A0A0L0VYZ2</accession>
<comment type="caution">
    <text evidence="2">The sequence shown here is derived from an EMBL/GenBank/DDBJ whole genome shotgun (WGS) entry which is preliminary data.</text>
</comment>
<feature type="compositionally biased region" description="Basic residues" evidence="1">
    <location>
        <begin position="473"/>
        <end position="494"/>
    </location>
</feature>
<evidence type="ECO:0000313" key="3">
    <source>
        <dbReference type="Proteomes" id="UP000054564"/>
    </source>
</evidence>
<dbReference type="EMBL" id="AJIL01000012">
    <property type="protein sequence ID" value="KNF04437.1"/>
    <property type="molecule type" value="Genomic_DNA"/>
</dbReference>
<proteinExistence type="predicted"/>
<name>A0A0L0VYZ2_9BASI</name>
<evidence type="ECO:0000313" key="2">
    <source>
        <dbReference type="EMBL" id="KNF04437.1"/>
    </source>
</evidence>
<feature type="compositionally biased region" description="Basic and acidic residues" evidence="1">
    <location>
        <begin position="114"/>
        <end position="124"/>
    </location>
</feature>
<reference evidence="3" key="1">
    <citation type="submission" date="2014-03" db="EMBL/GenBank/DDBJ databases">
        <title>The Genome Sequence of Puccinia striiformis f. sp. tritici PST-78.</title>
        <authorList>
            <consortium name="The Broad Institute Genome Sequencing Platform"/>
            <person name="Cuomo C."/>
            <person name="Hulbert S."/>
            <person name="Chen X."/>
            <person name="Walker B."/>
            <person name="Young S.K."/>
            <person name="Zeng Q."/>
            <person name="Gargeya S."/>
            <person name="Fitzgerald M."/>
            <person name="Haas B."/>
            <person name="Abouelleil A."/>
            <person name="Alvarado L."/>
            <person name="Arachchi H.M."/>
            <person name="Berlin A.M."/>
            <person name="Chapman S.B."/>
            <person name="Goldberg J."/>
            <person name="Griggs A."/>
            <person name="Gujja S."/>
            <person name="Hansen M."/>
            <person name="Howarth C."/>
            <person name="Imamovic A."/>
            <person name="Larimer J."/>
            <person name="McCowan C."/>
            <person name="Montmayeur A."/>
            <person name="Murphy C."/>
            <person name="Neiman D."/>
            <person name="Pearson M."/>
            <person name="Priest M."/>
            <person name="Roberts A."/>
            <person name="Saif S."/>
            <person name="Shea T."/>
            <person name="Sisk P."/>
            <person name="Sykes S."/>
            <person name="Wortman J."/>
            <person name="Nusbaum C."/>
            <person name="Birren B."/>
        </authorList>
    </citation>
    <scope>NUCLEOTIDE SEQUENCE [LARGE SCALE GENOMIC DNA]</scope>
    <source>
        <strain evidence="3">race PST-78</strain>
    </source>
</reference>
<feature type="region of interest" description="Disordered" evidence="1">
    <location>
        <begin position="37"/>
        <end position="61"/>
    </location>
</feature>